<evidence type="ECO:0000313" key="2">
    <source>
        <dbReference type="EMBL" id="GJD47570.1"/>
    </source>
</evidence>
<reference evidence="2" key="2">
    <citation type="submission" date="2021-08" db="EMBL/GenBank/DDBJ databases">
        <authorList>
            <person name="Tani A."/>
            <person name="Ola A."/>
            <person name="Ogura Y."/>
            <person name="Katsura K."/>
            <person name="Hayashi T."/>
        </authorList>
    </citation>
    <scope>NUCLEOTIDE SEQUENCE</scope>
    <source>
        <strain evidence="2">KCTC 52305</strain>
    </source>
</reference>
<name>A0ABQ4QRR2_9HYPH</name>
<protein>
    <submittedName>
        <fullName evidence="2">Uncharacterized protein</fullName>
    </submittedName>
</protein>
<reference evidence="2" key="1">
    <citation type="journal article" date="2021" name="Front. Microbiol.">
        <title>Comprehensive Comparative Genomics and Phenotyping of Methylobacterium Species.</title>
        <authorList>
            <person name="Alessa O."/>
            <person name="Ogura Y."/>
            <person name="Fujitani Y."/>
            <person name="Takami H."/>
            <person name="Hayashi T."/>
            <person name="Sahin N."/>
            <person name="Tani A."/>
        </authorList>
    </citation>
    <scope>NUCLEOTIDE SEQUENCE</scope>
    <source>
        <strain evidence="2">KCTC 52305</strain>
    </source>
</reference>
<proteinExistence type="predicted"/>
<feature type="region of interest" description="Disordered" evidence="1">
    <location>
        <begin position="1"/>
        <end position="72"/>
    </location>
</feature>
<accession>A0ABQ4QRR2</accession>
<organism evidence="2 3">
    <name type="scientific">Methylobacterium crusticola</name>
    <dbReference type="NCBI Taxonomy" id="1697972"/>
    <lineage>
        <taxon>Bacteria</taxon>
        <taxon>Pseudomonadati</taxon>
        <taxon>Pseudomonadota</taxon>
        <taxon>Alphaproteobacteria</taxon>
        <taxon>Hyphomicrobiales</taxon>
        <taxon>Methylobacteriaceae</taxon>
        <taxon>Methylobacterium</taxon>
    </lineage>
</organism>
<dbReference type="EMBL" id="BPQH01000001">
    <property type="protein sequence ID" value="GJD47570.1"/>
    <property type="molecule type" value="Genomic_DNA"/>
</dbReference>
<evidence type="ECO:0000313" key="3">
    <source>
        <dbReference type="Proteomes" id="UP001055167"/>
    </source>
</evidence>
<sequence length="72" mass="6676">MDGQGKTGADAASPDDVSGGKASAADDTITAKDLKGVSAVPKDGDGEEDGEENTSGASAGAPPGGDADPGTG</sequence>
<comment type="caution">
    <text evidence="2">The sequence shown here is derived from an EMBL/GenBank/DDBJ whole genome shotgun (WGS) entry which is preliminary data.</text>
</comment>
<evidence type="ECO:0000256" key="1">
    <source>
        <dbReference type="SAM" id="MobiDB-lite"/>
    </source>
</evidence>
<dbReference type="Proteomes" id="UP001055167">
    <property type="component" value="Unassembled WGS sequence"/>
</dbReference>
<feature type="compositionally biased region" description="Low complexity" evidence="1">
    <location>
        <begin position="54"/>
        <end position="72"/>
    </location>
</feature>
<dbReference type="RefSeq" id="WP_128561901.1">
    <property type="nucleotide sequence ID" value="NZ_BPQH01000001.1"/>
</dbReference>
<keyword evidence="3" id="KW-1185">Reference proteome</keyword>
<gene>
    <name evidence="2" type="ORF">OPKNFCMD_0278</name>
</gene>